<organism evidence="19 20">
    <name type="scientific">Pseudoalteromonas luteoviolacea</name>
    <dbReference type="NCBI Taxonomy" id="43657"/>
    <lineage>
        <taxon>Bacteria</taxon>
        <taxon>Pseudomonadati</taxon>
        <taxon>Pseudomonadota</taxon>
        <taxon>Gammaproteobacteria</taxon>
        <taxon>Alteromonadales</taxon>
        <taxon>Pseudoalteromonadaceae</taxon>
        <taxon>Pseudoalteromonas</taxon>
    </lineage>
</organism>
<dbReference type="PANTHER" id="PTHR22854">
    <property type="entry name" value="TRYPTOPHAN BIOSYNTHESIS PROTEIN"/>
    <property type="match status" value="1"/>
</dbReference>
<evidence type="ECO:0000256" key="6">
    <source>
        <dbReference type="ARBA" id="ARBA00009847"/>
    </source>
</evidence>
<dbReference type="NCBIfam" id="NF006945">
    <property type="entry name" value="PRK09427.1"/>
    <property type="match status" value="1"/>
</dbReference>
<dbReference type="NCBIfam" id="NF001377">
    <property type="entry name" value="PRK00278.2-4"/>
    <property type="match status" value="1"/>
</dbReference>
<keyword evidence="12 15" id="KW-0456">Lyase</keyword>
<dbReference type="HAMAP" id="MF_00135">
    <property type="entry name" value="PRAI"/>
    <property type="match status" value="1"/>
</dbReference>
<evidence type="ECO:0000256" key="10">
    <source>
        <dbReference type="ARBA" id="ARBA00023141"/>
    </source>
</evidence>
<keyword evidence="13" id="KW-0511">Multifunctional enzyme</keyword>
<evidence type="ECO:0000256" key="14">
    <source>
        <dbReference type="ARBA" id="ARBA00025592"/>
    </source>
</evidence>
<evidence type="ECO:0000256" key="5">
    <source>
        <dbReference type="ARBA" id="ARBA00007902"/>
    </source>
</evidence>
<comment type="similarity">
    <text evidence="15">Belongs to the TrpC family.</text>
</comment>
<keyword evidence="7 15" id="KW-0028">Amino-acid biosynthesis</keyword>
<dbReference type="PANTHER" id="PTHR22854:SF2">
    <property type="entry name" value="INDOLE-3-GLYCEROL-PHOSPHATE SYNTHASE"/>
    <property type="match status" value="1"/>
</dbReference>
<dbReference type="GO" id="GO:0004640">
    <property type="term" value="F:phosphoribosylanthranilate isomerase activity"/>
    <property type="evidence" value="ECO:0007669"/>
    <property type="project" value="UniProtKB-UniRule"/>
</dbReference>
<feature type="domain" description="Indole-3-glycerol phosphate synthase" evidence="17">
    <location>
        <begin position="5"/>
        <end position="252"/>
    </location>
</feature>
<name>A0A0C1QH84_9GAMM</name>
<dbReference type="EMBL" id="JWIC01000003">
    <property type="protein sequence ID" value="KID58705.1"/>
    <property type="molecule type" value="Genomic_DNA"/>
</dbReference>
<evidence type="ECO:0000256" key="2">
    <source>
        <dbReference type="ARBA" id="ARBA00001633"/>
    </source>
</evidence>
<dbReference type="Pfam" id="PF00218">
    <property type="entry name" value="IGPS"/>
    <property type="match status" value="1"/>
</dbReference>
<evidence type="ECO:0000256" key="8">
    <source>
        <dbReference type="ARBA" id="ARBA00022793"/>
    </source>
</evidence>
<dbReference type="Pfam" id="PF00697">
    <property type="entry name" value="PRAI"/>
    <property type="match status" value="1"/>
</dbReference>
<dbReference type="InterPro" id="IPR011060">
    <property type="entry name" value="RibuloseP-bd_barrel"/>
</dbReference>
<dbReference type="CDD" id="cd00331">
    <property type="entry name" value="IGPS"/>
    <property type="match status" value="1"/>
</dbReference>
<dbReference type="InterPro" id="IPR001240">
    <property type="entry name" value="PRAI_dom"/>
</dbReference>
<proteinExistence type="inferred from homology"/>
<reference evidence="19 20" key="1">
    <citation type="submission" date="2014-12" db="EMBL/GenBank/DDBJ databases">
        <title>Draft Genome Sequence of Pseudoalteromonas luteoviolacea HI1.</title>
        <authorList>
            <person name="Asahina A.Y."/>
            <person name="Hadfield M.G."/>
        </authorList>
    </citation>
    <scope>NUCLEOTIDE SEQUENCE [LARGE SCALE GENOMIC DNA]</scope>
    <source>
        <strain evidence="19 20">HI1</strain>
    </source>
</reference>
<dbReference type="InterPro" id="IPR045186">
    <property type="entry name" value="Indole-3-glycerol_P_synth"/>
</dbReference>
<keyword evidence="8 15" id="KW-0210">Decarboxylase</keyword>
<dbReference type="AlphaFoldDB" id="A0A0C1QH84"/>
<evidence type="ECO:0000256" key="12">
    <source>
        <dbReference type="ARBA" id="ARBA00023239"/>
    </source>
</evidence>
<evidence type="ECO:0000259" key="18">
    <source>
        <dbReference type="Pfam" id="PF00697"/>
    </source>
</evidence>
<dbReference type="RefSeq" id="WP_039607874.1">
    <property type="nucleotide sequence ID" value="NZ_JWIC01000003.1"/>
</dbReference>
<feature type="domain" description="N-(5'phosphoribosyl) anthranilate isomerase (PRAI)" evidence="18">
    <location>
        <begin position="257"/>
        <end position="449"/>
    </location>
</feature>
<evidence type="ECO:0000256" key="4">
    <source>
        <dbReference type="ARBA" id="ARBA00004696"/>
    </source>
</evidence>
<comment type="pathway">
    <text evidence="4 15">Amino-acid biosynthesis; L-tryptophan biosynthesis; L-tryptophan from chorismate: step 4/5.</text>
</comment>
<evidence type="ECO:0000256" key="3">
    <source>
        <dbReference type="ARBA" id="ARBA00004664"/>
    </source>
</evidence>
<dbReference type="PROSITE" id="PS00614">
    <property type="entry name" value="IGPS"/>
    <property type="match status" value="1"/>
</dbReference>
<dbReference type="InterPro" id="IPR013798">
    <property type="entry name" value="Indole-3-glycerol_P_synth_dom"/>
</dbReference>
<dbReference type="SUPFAM" id="SSF51366">
    <property type="entry name" value="Ribulose-phoshate binding barrel"/>
    <property type="match status" value="2"/>
</dbReference>
<comment type="function">
    <text evidence="14">Bifunctional enzyme that catalyzes two sequential steps of tryptophan biosynthetic pathway. The first reaction is catalyzed by the isomerase, coded by the TrpF domain; the second reaction is catalyzed by the synthase, coded by the TrpC domain.</text>
</comment>
<evidence type="ECO:0000256" key="7">
    <source>
        <dbReference type="ARBA" id="ARBA00022605"/>
    </source>
</evidence>
<dbReference type="UniPathway" id="UPA00035">
    <property type="reaction ID" value="UER00042"/>
</dbReference>
<keyword evidence="10 15" id="KW-0057">Aromatic amino acid biosynthesis</keyword>
<dbReference type="OrthoDB" id="9804217at2"/>
<evidence type="ECO:0000256" key="1">
    <source>
        <dbReference type="ARBA" id="ARBA00001164"/>
    </source>
</evidence>
<dbReference type="Proteomes" id="UP000031327">
    <property type="component" value="Unassembled WGS sequence"/>
</dbReference>
<dbReference type="EC" id="4.1.1.48" evidence="15"/>
<dbReference type="EC" id="5.3.1.24" evidence="16"/>
<evidence type="ECO:0000256" key="9">
    <source>
        <dbReference type="ARBA" id="ARBA00022822"/>
    </source>
</evidence>
<dbReference type="GO" id="GO:0004425">
    <property type="term" value="F:indole-3-glycerol-phosphate synthase activity"/>
    <property type="evidence" value="ECO:0007669"/>
    <property type="project" value="UniProtKB-UniRule"/>
</dbReference>
<comment type="catalytic activity">
    <reaction evidence="2 15">
        <text>1-(2-carboxyphenylamino)-1-deoxy-D-ribulose 5-phosphate + H(+) = (1S,2R)-1-C-(indol-3-yl)glycerol 3-phosphate + CO2 + H2O</text>
        <dbReference type="Rhea" id="RHEA:23476"/>
        <dbReference type="ChEBI" id="CHEBI:15377"/>
        <dbReference type="ChEBI" id="CHEBI:15378"/>
        <dbReference type="ChEBI" id="CHEBI:16526"/>
        <dbReference type="ChEBI" id="CHEBI:58613"/>
        <dbReference type="ChEBI" id="CHEBI:58866"/>
        <dbReference type="EC" id="4.1.1.48"/>
    </reaction>
</comment>
<comment type="similarity">
    <text evidence="5">In the N-terminal section; belongs to the TrpC family.</text>
</comment>
<dbReference type="InterPro" id="IPR001468">
    <property type="entry name" value="Indole-3-GlycerolPSynthase_CS"/>
</dbReference>
<sequence length="454" mass="50542">MANVLEKIVEDKKVELIERKKTLPLSEFQSLVKPSERDFYGEMAKSGIQFILECKKASPSKGLIRENFDLDEITSVYAKYATCISVLTDEKYFQGSFDYLSYVRSKVEQPLICKDFFIDEYQVYLARLKGGDAILLMLSVLDDETYEKLAALAHSLNMAVLTEVSNEEEVHRALNLDAQLIGINNRNLRDLSTDLATTEQLRKLIPSDKTVISESGIYTHNDVKRLTTHCNGFLVGSSLMAETDLEGACRKLILGENKVCGLTRVDDALAAYQAGAVYGGLIFYPKSPRFVDYDCARAVVDSAPLKYVGVFVDAPLEQVVEYAQSLRLSVVQLHGHETQEFISALRKQLPVNCQIWKAQGIVDEFPVPFDEVDKHLYDTKTASAFGGTGKVFNWQLLKSAKKPFMLAGGLNADNVKDASYLGAAGFDLNSGVETSPGKKCPAKLRDAFNNIRKY</sequence>
<evidence type="ECO:0000313" key="20">
    <source>
        <dbReference type="Proteomes" id="UP000031327"/>
    </source>
</evidence>
<comment type="similarity">
    <text evidence="6">In the C-terminal section; belongs to the TrpF family.</text>
</comment>
<dbReference type="CDD" id="cd00405">
    <property type="entry name" value="PRAI"/>
    <property type="match status" value="1"/>
</dbReference>
<protein>
    <recommendedName>
        <fullName evidence="15 16">Multifunctional fusion protein</fullName>
    </recommendedName>
    <domain>
        <recommendedName>
            <fullName evidence="15">Indole-3-glycerol phosphate synthase</fullName>
            <shortName evidence="15">IGPS</shortName>
            <ecNumber evidence="15">4.1.1.48</ecNumber>
        </recommendedName>
    </domain>
    <domain>
        <recommendedName>
            <fullName evidence="16">N-(5'-phosphoribosyl)anthranilate isomerase</fullName>
            <shortName evidence="16">PRAI</shortName>
            <ecNumber evidence="16">5.3.1.24</ecNumber>
        </recommendedName>
    </domain>
</protein>
<comment type="similarity">
    <text evidence="16">Belongs to the TrpF family.</text>
</comment>
<evidence type="ECO:0000256" key="15">
    <source>
        <dbReference type="HAMAP-Rule" id="MF_00134"/>
    </source>
</evidence>
<comment type="catalytic activity">
    <reaction evidence="1 16">
        <text>N-(5-phospho-beta-D-ribosyl)anthranilate = 1-(2-carboxyphenylamino)-1-deoxy-D-ribulose 5-phosphate</text>
        <dbReference type="Rhea" id="RHEA:21540"/>
        <dbReference type="ChEBI" id="CHEBI:18277"/>
        <dbReference type="ChEBI" id="CHEBI:58613"/>
        <dbReference type="EC" id="5.3.1.24"/>
    </reaction>
</comment>
<keyword evidence="9 15" id="KW-0822">Tryptophan biosynthesis</keyword>
<comment type="pathway">
    <text evidence="3 16">Amino-acid biosynthesis; L-tryptophan biosynthesis; L-tryptophan from chorismate: step 3/5.</text>
</comment>
<accession>A0A0C1QH84</accession>
<keyword evidence="11 16" id="KW-0413">Isomerase</keyword>
<evidence type="ECO:0000256" key="16">
    <source>
        <dbReference type="HAMAP-Rule" id="MF_00135"/>
    </source>
</evidence>
<dbReference type="Gene3D" id="3.20.20.70">
    <property type="entry name" value="Aldolase class I"/>
    <property type="match status" value="2"/>
</dbReference>
<evidence type="ECO:0000259" key="17">
    <source>
        <dbReference type="Pfam" id="PF00218"/>
    </source>
</evidence>
<gene>
    <name evidence="16" type="primary">trpF</name>
    <name evidence="15" type="synonym">trpC</name>
    <name evidence="19" type="ORF">JF50_02225</name>
</gene>
<evidence type="ECO:0000256" key="11">
    <source>
        <dbReference type="ARBA" id="ARBA00023235"/>
    </source>
</evidence>
<dbReference type="HAMAP" id="MF_00134_B">
    <property type="entry name" value="IGPS_B"/>
    <property type="match status" value="1"/>
</dbReference>
<dbReference type="GO" id="GO:0000162">
    <property type="term" value="P:L-tryptophan biosynthetic process"/>
    <property type="evidence" value="ECO:0007669"/>
    <property type="project" value="UniProtKB-UniRule"/>
</dbReference>
<dbReference type="FunFam" id="3.20.20.70:FF:000024">
    <property type="entry name" value="Indole-3-glycerol phosphate synthase"/>
    <property type="match status" value="1"/>
</dbReference>
<evidence type="ECO:0000313" key="19">
    <source>
        <dbReference type="EMBL" id="KID58705.1"/>
    </source>
</evidence>
<evidence type="ECO:0000256" key="13">
    <source>
        <dbReference type="ARBA" id="ARBA00023268"/>
    </source>
</evidence>
<dbReference type="InterPro" id="IPR013785">
    <property type="entry name" value="Aldolase_TIM"/>
</dbReference>
<comment type="caution">
    <text evidence="19">The sequence shown here is derived from an EMBL/GenBank/DDBJ whole genome shotgun (WGS) entry which is preliminary data.</text>
</comment>